<sequence length="47" mass="5545">MIDITGAGDNLQMREMRLHQFTQLQIGLRIVNGVNQYLRLRRSGRFQ</sequence>
<proteinExistence type="predicted"/>
<reference evidence="1 2" key="1">
    <citation type="submission" date="2015-03" db="EMBL/GenBank/DDBJ databases">
        <authorList>
            <consortium name="Pathogen Informatics"/>
        </authorList>
    </citation>
    <scope>NUCLEOTIDE SEQUENCE [LARGE SCALE GENOMIC DNA]</scope>
    <source>
        <strain evidence="1 2">D4891</strain>
    </source>
</reference>
<protein>
    <submittedName>
        <fullName evidence="1">Uncharacterized protein</fullName>
    </submittedName>
</protein>
<dbReference type="Proteomes" id="UP000042394">
    <property type="component" value="Unassembled WGS sequence"/>
</dbReference>
<name>A0A655C1K8_SALET</name>
<organism evidence="1 2">
    <name type="scientific">Salmonella enterica subsp. enterica serovar Bovismorbificans</name>
    <dbReference type="NCBI Taxonomy" id="58097"/>
    <lineage>
        <taxon>Bacteria</taxon>
        <taxon>Pseudomonadati</taxon>
        <taxon>Pseudomonadota</taxon>
        <taxon>Gammaproteobacteria</taxon>
        <taxon>Enterobacterales</taxon>
        <taxon>Enterobacteriaceae</taxon>
        <taxon>Salmonella</taxon>
    </lineage>
</organism>
<evidence type="ECO:0000313" key="1">
    <source>
        <dbReference type="EMBL" id="CNT90412.1"/>
    </source>
</evidence>
<dbReference type="EMBL" id="CQPD01000010">
    <property type="protein sequence ID" value="CNT90412.1"/>
    <property type="molecule type" value="Genomic_DNA"/>
</dbReference>
<gene>
    <name evidence="1" type="ORF">ERS008207_01310</name>
</gene>
<accession>A0A655C1K8</accession>
<dbReference type="AlphaFoldDB" id="A0A655C1K8"/>
<evidence type="ECO:0000313" key="2">
    <source>
        <dbReference type="Proteomes" id="UP000042394"/>
    </source>
</evidence>